<keyword evidence="7" id="KW-0812">Transmembrane</keyword>
<keyword evidence="5" id="KW-0560">Oxidoreductase</keyword>
<dbReference type="InterPro" id="IPR051019">
    <property type="entry name" value="VLCFA-Steroid_DH"/>
</dbReference>
<evidence type="ECO:0000313" key="8">
    <source>
        <dbReference type="Proteomes" id="UP000504610"/>
    </source>
</evidence>
<reference evidence="9" key="2">
    <citation type="submission" date="2025-08" db="UniProtKB">
        <authorList>
            <consortium name="RefSeq"/>
        </authorList>
    </citation>
    <scope>IDENTIFICATION</scope>
    <source>
        <tissue evidence="9">Leaf</tissue>
    </source>
</reference>
<evidence type="ECO:0000256" key="5">
    <source>
        <dbReference type="ARBA" id="ARBA00023002"/>
    </source>
</evidence>
<dbReference type="PIRSF" id="PIRSF000126">
    <property type="entry name" value="11-beta-HSD1"/>
    <property type="match status" value="1"/>
</dbReference>
<evidence type="ECO:0000256" key="7">
    <source>
        <dbReference type="SAM" id="Phobius"/>
    </source>
</evidence>
<evidence type="ECO:0000256" key="6">
    <source>
        <dbReference type="RuleBase" id="RU000363"/>
    </source>
</evidence>
<evidence type="ECO:0000256" key="2">
    <source>
        <dbReference type="ARBA" id="ARBA00022528"/>
    </source>
</evidence>
<evidence type="ECO:0000256" key="1">
    <source>
        <dbReference type="ARBA" id="ARBA00004229"/>
    </source>
</evidence>
<dbReference type="PRINTS" id="PR00081">
    <property type="entry name" value="GDHRDH"/>
</dbReference>
<keyword evidence="8" id="KW-1185">Reference proteome</keyword>
<dbReference type="KEGG" id="rsz:108860982"/>
<dbReference type="GeneID" id="108860982"/>
<dbReference type="FunFam" id="3.40.50.720:FF:000137">
    <property type="entry name" value="Hydroxysteroid (17-beta) dehydrogenase 3"/>
    <property type="match status" value="1"/>
</dbReference>
<dbReference type="AlphaFoldDB" id="A0A6J0P097"/>
<dbReference type="RefSeq" id="XP_018490324.2">
    <property type="nucleotide sequence ID" value="XM_018634822.2"/>
</dbReference>
<dbReference type="OrthoDB" id="5545019at2759"/>
<proteinExistence type="inferred from homology"/>
<keyword evidence="7" id="KW-1133">Transmembrane helix</keyword>
<dbReference type="CDD" id="cd05356">
    <property type="entry name" value="17beta-HSD1_like_SDR_c"/>
    <property type="match status" value="1"/>
</dbReference>
<dbReference type="Proteomes" id="UP000504610">
    <property type="component" value="Chromosome 1"/>
</dbReference>
<keyword evidence="7" id="KW-0472">Membrane</keyword>
<dbReference type="GO" id="GO:0045703">
    <property type="term" value="F:ketoreductase activity"/>
    <property type="evidence" value="ECO:0007669"/>
    <property type="project" value="TreeGrafter"/>
</dbReference>
<sequence length="305" mass="34511">MQTTWHLHVVSFIGFLSLLRLFYPLSKWFITRFLLTDPGRVKRYGSWALVTGATDGIGRAFAHELAKHGLNLILVSRNPSKLASVSDDFRQEFPQIKIKIILFDFSSERGYEAIEEGIKDLEVGILINNVGITYPRAMFFHEVDQLTWTKIVRVNLEATTWVTRSLIGPMLHRRRGAIINISSGAAVVVPSHPLYAIYAATKAYVDKLSRSLHVEYKHFGIHVQCQVPLYVATRMVSEVADIDKPSFFVPSAEVYAKAAVEQIGIGSRCSPFWAHSLQWFLAGLLPKNLLDTWRLSIGLRRRSLS</sequence>
<dbReference type="GO" id="GO:0005783">
    <property type="term" value="C:endoplasmic reticulum"/>
    <property type="evidence" value="ECO:0007669"/>
    <property type="project" value="TreeGrafter"/>
</dbReference>
<comment type="subcellular location">
    <subcellularLocation>
        <location evidence="1">Plastid</location>
        <location evidence="1">Chloroplast</location>
    </subcellularLocation>
</comment>
<reference evidence="8" key="1">
    <citation type="journal article" date="2019" name="Database">
        <title>The radish genome database (RadishGD): an integrated information resource for radish genomics.</title>
        <authorList>
            <person name="Yu H.J."/>
            <person name="Baek S."/>
            <person name="Lee Y.J."/>
            <person name="Cho A."/>
            <person name="Mun J.H."/>
        </authorList>
    </citation>
    <scope>NUCLEOTIDE SEQUENCE [LARGE SCALE GENOMIC DNA]</scope>
    <source>
        <strain evidence="8">cv. WK10039</strain>
    </source>
</reference>
<dbReference type="PANTHER" id="PTHR43899:SF26">
    <property type="entry name" value="ENOYL-(ACYL CARRIER) REDUCTASE"/>
    <property type="match status" value="1"/>
</dbReference>
<evidence type="ECO:0000256" key="3">
    <source>
        <dbReference type="ARBA" id="ARBA00022640"/>
    </source>
</evidence>
<dbReference type="Pfam" id="PF00106">
    <property type="entry name" value="adh_short"/>
    <property type="match status" value="1"/>
</dbReference>
<evidence type="ECO:0000313" key="9">
    <source>
        <dbReference type="RefSeq" id="XP_018490324.2"/>
    </source>
</evidence>
<dbReference type="InterPro" id="IPR002347">
    <property type="entry name" value="SDR_fam"/>
</dbReference>
<feature type="transmembrane region" description="Helical" evidence="7">
    <location>
        <begin position="6"/>
        <end position="23"/>
    </location>
</feature>
<dbReference type="InterPro" id="IPR036291">
    <property type="entry name" value="NAD(P)-bd_dom_sf"/>
</dbReference>
<organism evidence="8 9">
    <name type="scientific">Raphanus sativus</name>
    <name type="common">Radish</name>
    <name type="synonym">Raphanus raphanistrum var. sativus</name>
    <dbReference type="NCBI Taxonomy" id="3726"/>
    <lineage>
        <taxon>Eukaryota</taxon>
        <taxon>Viridiplantae</taxon>
        <taxon>Streptophyta</taxon>
        <taxon>Embryophyta</taxon>
        <taxon>Tracheophyta</taxon>
        <taxon>Spermatophyta</taxon>
        <taxon>Magnoliopsida</taxon>
        <taxon>eudicotyledons</taxon>
        <taxon>Gunneridae</taxon>
        <taxon>Pentapetalae</taxon>
        <taxon>rosids</taxon>
        <taxon>malvids</taxon>
        <taxon>Brassicales</taxon>
        <taxon>Brassicaceae</taxon>
        <taxon>Brassiceae</taxon>
        <taxon>Raphanus</taxon>
    </lineage>
</organism>
<keyword evidence="3" id="KW-0934">Plastid</keyword>
<gene>
    <name evidence="9" type="primary">LOC108860982</name>
</gene>
<evidence type="ECO:0000256" key="4">
    <source>
        <dbReference type="ARBA" id="ARBA00022857"/>
    </source>
</evidence>
<dbReference type="PANTHER" id="PTHR43899">
    <property type="entry name" value="RH59310P"/>
    <property type="match status" value="1"/>
</dbReference>
<dbReference type="PRINTS" id="PR00080">
    <property type="entry name" value="SDRFAMILY"/>
</dbReference>
<protein>
    <submittedName>
        <fullName evidence="9">Very-long-chain 3-oxoacyl-CoA reductase-like protein At1g24470</fullName>
    </submittedName>
</protein>
<keyword evidence="4" id="KW-0521">NADP</keyword>
<dbReference type="GO" id="GO:0009507">
    <property type="term" value="C:chloroplast"/>
    <property type="evidence" value="ECO:0007669"/>
    <property type="project" value="UniProtKB-SubCell"/>
</dbReference>
<comment type="similarity">
    <text evidence="6">Belongs to the short-chain dehydrogenases/reductases (SDR) family.</text>
</comment>
<dbReference type="Gene3D" id="3.40.50.720">
    <property type="entry name" value="NAD(P)-binding Rossmann-like Domain"/>
    <property type="match status" value="1"/>
</dbReference>
<name>A0A6J0P097_RAPSA</name>
<accession>A0A6J0P097</accession>
<dbReference type="SUPFAM" id="SSF51735">
    <property type="entry name" value="NAD(P)-binding Rossmann-fold domains"/>
    <property type="match status" value="1"/>
</dbReference>
<keyword evidence="2" id="KW-0150">Chloroplast</keyword>